<dbReference type="Proteomes" id="UP000247932">
    <property type="component" value="Unassembled WGS sequence"/>
</dbReference>
<dbReference type="PANTHER" id="PTHR38043">
    <property type="entry name" value="PROTEIN HEMX"/>
    <property type="match status" value="1"/>
</dbReference>
<proteinExistence type="predicted"/>
<gene>
    <name evidence="2" type="ORF">DKK70_06500</name>
</gene>
<sequence>MPSRYYGANATLSNVSTTSFSQTPIKNSNNEANKTMNINEKESIKKTSSPENEPQVKQSAMTNKVKAPVSKLSLLAIALTIGLTGLMCYEGHRQIENQKQTISTLQTDIANLKQNNQASVVSDLENKINEAVNKQKQDFSLLTQSIDRQLSDNQKTQQQLSHQIEDITTRNEENLNTINARLSALNSPDNNDWLIAQANYLVNLAGRKIWNDQDYTTASLLLKSADESLVEVNDPSLLKARQAINKDINSLSNVTSVDADGIILKLLGLTESLTELPLVGNYKDIDLGMNQYDDTIANNEQSNQSSLAANNSDISNSTDNWSDNLLANAKIFMDKFIKIEKLEAKDNYFSECLDKAGDDEKQIVKCQILKTPLSAEQSFYLRENIRFRLLIAAQAVPRHQELIYQRALNDASIWVNAYFDGNAPAVIAFQNELENLQSQPITNQNIPDKLDSISELEKLMQTRVKSLSGK</sequence>
<evidence type="ECO:0000313" key="2">
    <source>
        <dbReference type="EMBL" id="PXZ07499.1"/>
    </source>
</evidence>
<comment type="caution">
    <text evidence="2">The sequence shown here is derived from an EMBL/GenBank/DDBJ whole genome shotgun (WGS) entry which is preliminary data.</text>
</comment>
<feature type="compositionally biased region" description="Polar residues" evidence="1">
    <location>
        <begin position="46"/>
        <end position="62"/>
    </location>
</feature>
<feature type="region of interest" description="Disordered" evidence="1">
    <location>
        <begin position="42"/>
        <end position="62"/>
    </location>
</feature>
<protein>
    <recommendedName>
        <fullName evidence="4">HemX protein</fullName>
    </recommendedName>
</protein>
<accession>A0A2V4E6I7</accession>
<keyword evidence="3" id="KW-1185">Reference proteome</keyword>
<dbReference type="Pfam" id="PF04375">
    <property type="entry name" value="HemX"/>
    <property type="match status" value="2"/>
</dbReference>
<evidence type="ECO:0008006" key="4">
    <source>
        <dbReference type="Google" id="ProtNLM"/>
    </source>
</evidence>
<evidence type="ECO:0000256" key="1">
    <source>
        <dbReference type="SAM" id="MobiDB-lite"/>
    </source>
</evidence>
<dbReference type="RefSeq" id="WP_110433257.1">
    <property type="nucleotide sequence ID" value="NZ_QGLR01000009.1"/>
</dbReference>
<evidence type="ECO:0000313" key="3">
    <source>
        <dbReference type="Proteomes" id="UP000247932"/>
    </source>
</evidence>
<organism evidence="2 3">
    <name type="scientific">Gilliamella apicola</name>
    <dbReference type="NCBI Taxonomy" id="1196095"/>
    <lineage>
        <taxon>Bacteria</taxon>
        <taxon>Pseudomonadati</taxon>
        <taxon>Pseudomonadota</taxon>
        <taxon>Gammaproteobacteria</taxon>
        <taxon>Orbales</taxon>
        <taxon>Orbaceae</taxon>
        <taxon>Gilliamella</taxon>
    </lineage>
</organism>
<dbReference type="PANTHER" id="PTHR38043:SF1">
    <property type="entry name" value="PROTEIN HEMX"/>
    <property type="match status" value="1"/>
</dbReference>
<dbReference type="AlphaFoldDB" id="A0A2V4E6I7"/>
<reference evidence="2 3" key="1">
    <citation type="submission" date="2018-05" db="EMBL/GenBank/DDBJ databases">
        <title>Reference genomes for bee gut microbiota database.</title>
        <authorList>
            <person name="Ellegaard K.M."/>
        </authorList>
    </citation>
    <scope>NUCLEOTIDE SEQUENCE [LARGE SCALE GENOMIC DNA]</scope>
    <source>
        <strain evidence="2 3">ESL0182</strain>
    </source>
</reference>
<dbReference type="EMBL" id="QGLR01000009">
    <property type="protein sequence ID" value="PXZ07499.1"/>
    <property type="molecule type" value="Genomic_DNA"/>
</dbReference>
<dbReference type="OrthoDB" id="5739852at2"/>
<name>A0A2V4E6I7_9GAMM</name>
<dbReference type="InterPro" id="IPR007470">
    <property type="entry name" value="HemX"/>
</dbReference>